<dbReference type="SUPFAM" id="SSF56219">
    <property type="entry name" value="DNase I-like"/>
    <property type="match status" value="1"/>
</dbReference>
<keyword evidence="9" id="KW-1185">Reference proteome</keyword>
<dbReference type="InterPro" id="IPR004808">
    <property type="entry name" value="AP_endonuc_1"/>
</dbReference>
<dbReference type="PROSITE" id="PS00728">
    <property type="entry name" value="AP_NUCLEASE_F1_3"/>
    <property type="match status" value="1"/>
</dbReference>
<name>A0ABV1SC09_9RHOB</name>
<dbReference type="Gene3D" id="3.60.10.10">
    <property type="entry name" value="Endonuclease/exonuclease/phosphatase"/>
    <property type="match status" value="1"/>
</dbReference>
<gene>
    <name evidence="8" type="primary">xth</name>
    <name evidence="8" type="ORF">VSX56_01555</name>
</gene>
<reference evidence="8 9" key="1">
    <citation type="submission" date="2024-01" db="EMBL/GenBank/DDBJ databases">
        <authorList>
            <person name="Deng Y."/>
            <person name="Su J."/>
        </authorList>
    </citation>
    <scope>NUCLEOTIDE SEQUENCE [LARGE SCALE GENOMIC DNA]</scope>
    <source>
        <strain evidence="8 9">CPCC 100088</strain>
    </source>
</reference>
<sequence>MKIATFNINGIKARINALVDWLKEADPDVALLQEIKSVDEAFPREIIEDLGYRVETHGQKSFNGVAILSKLPLEDIIRGLPGDESDEQARWIEATVIGDRAVRVCGLYLPNGNPVEFDADGTPIAEGKYGYKLGWMERMHARATELLALEEPLVLAGDYNIIPQDEDAAKPESWQKDALALPESRAAFRRILNLGFTEAFRARTFGPGHYSFWDYQAGAWARNNGIRIDHLLLSPQAADLMTDCQIDREIRGRDKPSDHVPVWITLNA</sequence>
<dbReference type="PANTHER" id="PTHR43250">
    <property type="entry name" value="EXODEOXYRIBONUCLEASE III"/>
    <property type="match status" value="1"/>
</dbReference>
<dbReference type="Proteomes" id="UP001438953">
    <property type="component" value="Unassembled WGS sequence"/>
</dbReference>
<organism evidence="8 9">
    <name type="scientific">Thioclava kandeliae</name>
    <dbReference type="NCBI Taxonomy" id="3070818"/>
    <lineage>
        <taxon>Bacteria</taxon>
        <taxon>Pseudomonadati</taxon>
        <taxon>Pseudomonadota</taxon>
        <taxon>Alphaproteobacteria</taxon>
        <taxon>Rhodobacterales</taxon>
        <taxon>Paracoccaceae</taxon>
        <taxon>Thioclava</taxon>
    </lineage>
</organism>
<evidence type="ECO:0000256" key="3">
    <source>
        <dbReference type="ARBA" id="ARBA00007092"/>
    </source>
</evidence>
<reference evidence="8 9" key="2">
    <citation type="submission" date="2024-06" db="EMBL/GenBank/DDBJ databases">
        <title>Thioclava kandeliae sp. nov. from a rhizosphere soil sample of Kandelia candel in a mangrove.</title>
        <authorList>
            <person name="Mu T."/>
        </authorList>
    </citation>
    <scope>NUCLEOTIDE SEQUENCE [LARGE SCALE GENOMIC DNA]</scope>
    <source>
        <strain evidence="8 9">CPCC 100088</strain>
    </source>
</reference>
<evidence type="ECO:0000313" key="9">
    <source>
        <dbReference type="Proteomes" id="UP001438953"/>
    </source>
</evidence>
<evidence type="ECO:0000313" key="8">
    <source>
        <dbReference type="EMBL" id="MER5170447.1"/>
    </source>
</evidence>
<dbReference type="PROSITE" id="PS51435">
    <property type="entry name" value="AP_NUCLEASE_F1_4"/>
    <property type="match status" value="1"/>
</dbReference>
<feature type="domain" description="Endonuclease/exonuclease/phosphatase" evidence="7">
    <location>
        <begin position="4"/>
        <end position="259"/>
    </location>
</feature>
<dbReference type="GO" id="GO:0008311">
    <property type="term" value="F:double-stranded DNA 3'-5' DNA exonuclease activity"/>
    <property type="evidence" value="ECO:0007669"/>
    <property type="project" value="UniProtKB-EC"/>
</dbReference>
<comment type="caution">
    <text evidence="8">The sequence shown here is derived from an EMBL/GenBank/DDBJ whole genome shotgun (WGS) entry which is preliminary data.</text>
</comment>
<keyword evidence="5 8" id="KW-0378">Hydrolase</keyword>
<dbReference type="EMBL" id="JAYWLC010000001">
    <property type="protein sequence ID" value="MER5170447.1"/>
    <property type="molecule type" value="Genomic_DNA"/>
</dbReference>
<evidence type="ECO:0000256" key="5">
    <source>
        <dbReference type="ARBA" id="ARBA00022801"/>
    </source>
</evidence>
<comment type="cofactor">
    <cofactor evidence="1">
        <name>Mn(2+)</name>
        <dbReference type="ChEBI" id="CHEBI:29035"/>
    </cofactor>
</comment>
<dbReference type="InterPro" id="IPR020848">
    <property type="entry name" value="AP_endonuclease_F1_CS"/>
</dbReference>
<keyword evidence="6" id="KW-0460">Magnesium</keyword>
<dbReference type="CDD" id="cd09086">
    <property type="entry name" value="ExoIII-like_AP-endo"/>
    <property type="match status" value="1"/>
</dbReference>
<keyword evidence="4" id="KW-0479">Metal-binding</keyword>
<dbReference type="NCBIfam" id="TIGR00633">
    <property type="entry name" value="xth"/>
    <property type="match status" value="1"/>
</dbReference>
<comment type="cofactor">
    <cofactor evidence="2">
        <name>Mg(2+)</name>
        <dbReference type="ChEBI" id="CHEBI:18420"/>
    </cofactor>
</comment>
<evidence type="ECO:0000256" key="2">
    <source>
        <dbReference type="ARBA" id="ARBA00001946"/>
    </source>
</evidence>
<evidence type="ECO:0000256" key="4">
    <source>
        <dbReference type="ARBA" id="ARBA00022723"/>
    </source>
</evidence>
<dbReference type="Pfam" id="PF03372">
    <property type="entry name" value="Exo_endo_phos"/>
    <property type="match status" value="1"/>
</dbReference>
<protein>
    <submittedName>
        <fullName evidence="8">Exodeoxyribonuclease III</fullName>
        <ecNumber evidence="8">3.1.11.2</ecNumber>
    </submittedName>
</protein>
<evidence type="ECO:0000256" key="1">
    <source>
        <dbReference type="ARBA" id="ARBA00001936"/>
    </source>
</evidence>
<evidence type="ECO:0000259" key="7">
    <source>
        <dbReference type="Pfam" id="PF03372"/>
    </source>
</evidence>
<evidence type="ECO:0000256" key="6">
    <source>
        <dbReference type="ARBA" id="ARBA00022842"/>
    </source>
</evidence>
<accession>A0ABV1SC09</accession>
<dbReference type="EC" id="3.1.11.2" evidence="8"/>
<dbReference type="InterPro" id="IPR005135">
    <property type="entry name" value="Endo/exonuclease/phosphatase"/>
</dbReference>
<dbReference type="InterPro" id="IPR036691">
    <property type="entry name" value="Endo/exonu/phosph_ase_sf"/>
</dbReference>
<dbReference type="PANTHER" id="PTHR43250:SF2">
    <property type="entry name" value="EXODEOXYRIBONUCLEASE III"/>
    <property type="match status" value="1"/>
</dbReference>
<dbReference type="InterPro" id="IPR037493">
    <property type="entry name" value="ExoIII-like"/>
</dbReference>
<dbReference type="RefSeq" id="WP_339112222.1">
    <property type="nucleotide sequence ID" value="NZ_JAYWLC010000001.1"/>
</dbReference>
<dbReference type="NCBIfam" id="TIGR00195">
    <property type="entry name" value="exoDNase_III"/>
    <property type="match status" value="1"/>
</dbReference>
<proteinExistence type="inferred from homology"/>
<comment type="similarity">
    <text evidence="3">Belongs to the DNA repair enzymes AP/ExoA family.</text>
</comment>